<dbReference type="PROSITE" id="PS50102">
    <property type="entry name" value="RRM"/>
    <property type="match status" value="1"/>
</dbReference>
<dbReference type="GO" id="GO:0000398">
    <property type="term" value="P:mRNA splicing, via spliceosome"/>
    <property type="evidence" value="ECO:0007669"/>
    <property type="project" value="InterPro"/>
</dbReference>
<dbReference type="Gene3D" id="3.30.70.330">
    <property type="match status" value="1"/>
</dbReference>
<keyword evidence="10" id="KW-1185">Reference proteome</keyword>
<dbReference type="CDD" id="cd12411">
    <property type="entry name" value="RRM_ist3_like"/>
    <property type="match status" value="1"/>
</dbReference>
<comment type="subunit">
    <text evidence="4">Part of the activated spliceosome B/catalytic step 1 spliceosome, one of the forms of the spliceosome which has a well-formed active site but still cannot catalyze the branching reaction and is composed of at least 52 proteins, the U2, U5 and U6 snRNAs and the pre-mRNA. Component of the minor spliceosome, which splices U12-type introns.</text>
</comment>
<dbReference type="GO" id="GO:0071013">
    <property type="term" value="C:catalytic step 2 spliceosome"/>
    <property type="evidence" value="ECO:0007669"/>
    <property type="project" value="TreeGrafter"/>
</dbReference>
<dbReference type="OrthoDB" id="2573941at2759"/>
<dbReference type="InterPro" id="IPR012677">
    <property type="entry name" value="Nucleotide-bd_a/b_plait_sf"/>
</dbReference>
<feature type="compositionally biased region" description="Basic and acidic residues" evidence="7">
    <location>
        <begin position="252"/>
        <end position="363"/>
    </location>
</feature>
<feature type="compositionally biased region" description="Basic and acidic residues" evidence="7">
    <location>
        <begin position="198"/>
        <end position="207"/>
    </location>
</feature>
<dbReference type="STRING" id="307972.A0A2G8KZU4"/>
<evidence type="ECO:0000256" key="4">
    <source>
        <dbReference type="ARBA" id="ARBA00064744"/>
    </source>
</evidence>
<evidence type="ECO:0000256" key="3">
    <source>
        <dbReference type="ARBA" id="ARBA00061455"/>
    </source>
</evidence>
<evidence type="ECO:0000256" key="2">
    <source>
        <dbReference type="ARBA" id="ARBA00053249"/>
    </source>
</evidence>
<dbReference type="AlphaFoldDB" id="A0A2G8KZU4"/>
<dbReference type="GO" id="GO:0005686">
    <property type="term" value="C:U2 snRNP"/>
    <property type="evidence" value="ECO:0007669"/>
    <property type="project" value="TreeGrafter"/>
</dbReference>
<comment type="function">
    <text evidence="2">Involved in pre-mRNA splicing as component of the activated spliceosome. As a component of the minor spliceosome, involved in the splicing of U12-type introns in pre-mRNAs.</text>
</comment>
<dbReference type="SMART" id="SM00360">
    <property type="entry name" value="RRM"/>
    <property type="match status" value="1"/>
</dbReference>
<dbReference type="PANTHER" id="PTHR45880">
    <property type="entry name" value="RNA-BINDING MOTIF PROTEIN, X-LINKED 2"/>
    <property type="match status" value="1"/>
</dbReference>
<dbReference type="InterPro" id="IPR035979">
    <property type="entry name" value="RBD_domain_sf"/>
</dbReference>
<evidence type="ECO:0000256" key="6">
    <source>
        <dbReference type="PROSITE-ProRule" id="PRU00176"/>
    </source>
</evidence>
<name>A0A2G8KZU4_STIJA</name>
<proteinExistence type="inferred from homology"/>
<dbReference type="SUPFAM" id="SSF54928">
    <property type="entry name" value="RNA-binding domain, RBD"/>
    <property type="match status" value="1"/>
</dbReference>
<feature type="region of interest" description="Disordered" evidence="7">
    <location>
        <begin position="118"/>
        <end position="381"/>
    </location>
</feature>
<dbReference type="InterPro" id="IPR000504">
    <property type="entry name" value="RRM_dom"/>
</dbReference>
<gene>
    <name evidence="9" type="ORF">BSL78_09550</name>
</gene>
<dbReference type="GO" id="GO:0003723">
    <property type="term" value="F:RNA binding"/>
    <property type="evidence" value="ECO:0007669"/>
    <property type="project" value="UniProtKB-UniRule"/>
</dbReference>
<comment type="caution">
    <text evidence="9">The sequence shown here is derived from an EMBL/GenBank/DDBJ whole genome shotgun (WGS) entry which is preliminary data.</text>
</comment>
<dbReference type="EMBL" id="MRZV01000282">
    <property type="protein sequence ID" value="PIK53529.1"/>
    <property type="molecule type" value="Genomic_DNA"/>
</dbReference>
<dbReference type="GO" id="GO:0071011">
    <property type="term" value="C:precatalytic spliceosome"/>
    <property type="evidence" value="ECO:0007669"/>
    <property type="project" value="TreeGrafter"/>
</dbReference>
<protein>
    <recommendedName>
        <fullName evidence="5">RNA-binding motif protein, X-linked 2</fullName>
    </recommendedName>
</protein>
<dbReference type="InterPro" id="IPR045844">
    <property type="entry name" value="RRM_Ist3-like"/>
</dbReference>
<reference evidence="9 10" key="1">
    <citation type="journal article" date="2017" name="PLoS Biol.">
        <title>The sea cucumber genome provides insights into morphological evolution and visceral regeneration.</title>
        <authorList>
            <person name="Zhang X."/>
            <person name="Sun L."/>
            <person name="Yuan J."/>
            <person name="Sun Y."/>
            <person name="Gao Y."/>
            <person name="Zhang L."/>
            <person name="Li S."/>
            <person name="Dai H."/>
            <person name="Hamel J.F."/>
            <person name="Liu C."/>
            <person name="Yu Y."/>
            <person name="Liu S."/>
            <person name="Lin W."/>
            <person name="Guo K."/>
            <person name="Jin S."/>
            <person name="Xu P."/>
            <person name="Storey K.B."/>
            <person name="Huan P."/>
            <person name="Zhang T."/>
            <person name="Zhou Y."/>
            <person name="Zhang J."/>
            <person name="Lin C."/>
            <person name="Li X."/>
            <person name="Xing L."/>
            <person name="Huo D."/>
            <person name="Sun M."/>
            <person name="Wang L."/>
            <person name="Mercier A."/>
            <person name="Li F."/>
            <person name="Yang H."/>
            <person name="Xiang J."/>
        </authorList>
    </citation>
    <scope>NUCLEOTIDE SEQUENCE [LARGE SCALE GENOMIC DNA]</scope>
    <source>
        <strain evidence="9">Shaxun</strain>
        <tissue evidence="9">Muscle</tissue>
    </source>
</reference>
<dbReference type="InterPro" id="IPR051847">
    <property type="entry name" value="RNA_proc/Spliceosome_comp"/>
</dbReference>
<evidence type="ECO:0000259" key="8">
    <source>
        <dbReference type="PROSITE" id="PS50102"/>
    </source>
</evidence>
<feature type="compositionally biased region" description="Basic and acidic residues" evidence="7">
    <location>
        <begin position="214"/>
        <end position="245"/>
    </location>
</feature>
<feature type="compositionally biased region" description="Basic residues" evidence="7">
    <location>
        <begin position="159"/>
        <end position="179"/>
    </location>
</feature>
<feature type="domain" description="RRM" evidence="8">
    <location>
        <begin position="36"/>
        <end position="114"/>
    </location>
</feature>
<dbReference type="FunFam" id="3.30.70.330:FF:000218">
    <property type="entry name" value="RNA-binding motif protein, X-linked 2"/>
    <property type="match status" value="1"/>
</dbReference>
<sequence>MNPLTNIKNINKLNEIEADLGVSSKVSWHQQYKESAYIFVGGLPFKLSEGDILAIFSQYGEIVNINLVRDKKSGKSQGYCFIAYEDQRSTILAVDNLNGIQILGRTIRVDHVANYRAPKDHEDDEDETKTLRKEGCAPKIQPDTPPPVEVEDDDVIVSRKTKKEKKKKKEKKNKKKRKMTKEQTSSESDKDSDDEEKEIAKRQRGEQNKTSLHRAGDKSHNEHRSEPRASRTGRIHTDDRDDEPSYKPSSSRNRDRYLGEESTKLGREELRPNERGDKGRREDGDERKRDRGRSPDERRRDYRRYQDDERSRKYENRDRGEDRRSRDRGRSPEDRRRDDRRYQTDGRSRQNDSRDREDRESRDRTKRHKDKYDGDRYSGRR</sequence>
<evidence type="ECO:0000313" key="9">
    <source>
        <dbReference type="EMBL" id="PIK53529.1"/>
    </source>
</evidence>
<feature type="compositionally biased region" description="Basic and acidic residues" evidence="7">
    <location>
        <begin position="370"/>
        <end position="381"/>
    </location>
</feature>
<dbReference type="GO" id="GO:0005654">
    <property type="term" value="C:nucleoplasm"/>
    <property type="evidence" value="ECO:0007669"/>
    <property type="project" value="UniProtKB-ARBA"/>
</dbReference>
<evidence type="ECO:0000256" key="1">
    <source>
        <dbReference type="ARBA" id="ARBA00022884"/>
    </source>
</evidence>
<accession>A0A2G8KZU4</accession>
<comment type="similarity">
    <text evidence="3">Belongs to the IST3 family.</text>
</comment>
<evidence type="ECO:0000256" key="7">
    <source>
        <dbReference type="SAM" id="MobiDB-lite"/>
    </source>
</evidence>
<evidence type="ECO:0000313" key="10">
    <source>
        <dbReference type="Proteomes" id="UP000230750"/>
    </source>
</evidence>
<evidence type="ECO:0000256" key="5">
    <source>
        <dbReference type="ARBA" id="ARBA00074390"/>
    </source>
</evidence>
<dbReference type="Proteomes" id="UP000230750">
    <property type="component" value="Unassembled WGS sequence"/>
</dbReference>
<dbReference type="PANTHER" id="PTHR45880:SF1">
    <property type="entry name" value="RNA-BINDING MOTIF PROTEIN, X-LINKED 2"/>
    <property type="match status" value="1"/>
</dbReference>
<keyword evidence="1 6" id="KW-0694">RNA-binding</keyword>
<dbReference type="Pfam" id="PF00076">
    <property type="entry name" value="RRM_1"/>
    <property type="match status" value="1"/>
</dbReference>
<organism evidence="9 10">
    <name type="scientific">Stichopus japonicus</name>
    <name type="common">Sea cucumber</name>
    <dbReference type="NCBI Taxonomy" id="307972"/>
    <lineage>
        <taxon>Eukaryota</taxon>
        <taxon>Metazoa</taxon>
        <taxon>Echinodermata</taxon>
        <taxon>Eleutherozoa</taxon>
        <taxon>Echinozoa</taxon>
        <taxon>Holothuroidea</taxon>
        <taxon>Aspidochirotacea</taxon>
        <taxon>Aspidochirotida</taxon>
        <taxon>Stichopodidae</taxon>
        <taxon>Apostichopus</taxon>
    </lineage>
</organism>